<dbReference type="Gene3D" id="1.10.10.10">
    <property type="entry name" value="Winged helix-like DNA-binding domain superfamily/Winged helix DNA-binding domain"/>
    <property type="match status" value="1"/>
</dbReference>
<dbReference type="GO" id="GO:0003677">
    <property type="term" value="F:DNA binding"/>
    <property type="evidence" value="ECO:0007669"/>
    <property type="project" value="UniProtKB-UniRule"/>
</dbReference>
<dbReference type="PROSITE" id="PS51755">
    <property type="entry name" value="OMPR_PHOB"/>
    <property type="match status" value="1"/>
</dbReference>
<dbReference type="InterPro" id="IPR003754">
    <property type="entry name" value="4pyrrol_synth_uPrphyn_synth"/>
</dbReference>
<dbReference type="Proteomes" id="UP000221394">
    <property type="component" value="Unassembled WGS sequence"/>
</dbReference>
<dbReference type="Pfam" id="PF02602">
    <property type="entry name" value="HEM4"/>
    <property type="match status" value="1"/>
</dbReference>
<dbReference type="NCBIfam" id="NF005568">
    <property type="entry name" value="PRK07239.1"/>
    <property type="match status" value="1"/>
</dbReference>
<keyword evidence="1 2" id="KW-0238">DNA-binding</keyword>
<dbReference type="GO" id="GO:0006780">
    <property type="term" value="P:uroporphyrinogen III biosynthetic process"/>
    <property type="evidence" value="ECO:0007669"/>
    <property type="project" value="InterPro"/>
</dbReference>
<dbReference type="InterPro" id="IPR016032">
    <property type="entry name" value="Sig_transdc_resp-reg_C-effctor"/>
</dbReference>
<dbReference type="GO" id="GO:0000160">
    <property type="term" value="P:phosphorelay signal transduction system"/>
    <property type="evidence" value="ECO:0007669"/>
    <property type="project" value="InterPro"/>
</dbReference>
<dbReference type="PANTHER" id="PTHR40082">
    <property type="entry name" value="BLR5956 PROTEIN"/>
    <property type="match status" value="1"/>
</dbReference>
<dbReference type="GO" id="GO:0004852">
    <property type="term" value="F:uroporphyrinogen-III synthase activity"/>
    <property type="evidence" value="ECO:0007669"/>
    <property type="project" value="InterPro"/>
</dbReference>
<dbReference type="SUPFAM" id="SSF46894">
    <property type="entry name" value="C-terminal effector domain of the bipartite response regulators"/>
    <property type="match status" value="1"/>
</dbReference>
<dbReference type="AlphaFoldDB" id="A0A2A9EFT2"/>
<evidence type="ECO:0000313" key="5">
    <source>
        <dbReference type="EMBL" id="PFG37145.1"/>
    </source>
</evidence>
<dbReference type="CDD" id="cd00383">
    <property type="entry name" value="trans_reg_C"/>
    <property type="match status" value="1"/>
</dbReference>
<reference evidence="5 6" key="1">
    <citation type="submission" date="2017-10" db="EMBL/GenBank/DDBJ databases">
        <title>Sequencing the genomes of 1000 actinobacteria strains.</title>
        <authorList>
            <person name="Klenk H.-P."/>
        </authorList>
    </citation>
    <scope>NUCLEOTIDE SEQUENCE [LARGE SCALE GENOMIC DNA]</scope>
    <source>
        <strain evidence="5 6">DSM 21574</strain>
    </source>
</reference>
<feature type="compositionally biased region" description="Low complexity" evidence="3">
    <location>
        <begin position="1"/>
        <end position="55"/>
    </location>
</feature>
<organism evidence="5 6">
    <name type="scientific">Flavimobilis soli</name>
    <dbReference type="NCBI Taxonomy" id="442709"/>
    <lineage>
        <taxon>Bacteria</taxon>
        <taxon>Bacillati</taxon>
        <taxon>Actinomycetota</taxon>
        <taxon>Actinomycetes</taxon>
        <taxon>Micrococcales</taxon>
        <taxon>Jonesiaceae</taxon>
        <taxon>Flavimobilis</taxon>
    </lineage>
</organism>
<dbReference type="SUPFAM" id="SSF69618">
    <property type="entry name" value="HemD-like"/>
    <property type="match status" value="1"/>
</dbReference>
<dbReference type="InterPro" id="IPR039793">
    <property type="entry name" value="UROS/Hem4"/>
</dbReference>
<feature type="DNA-binding region" description="OmpR/PhoB-type" evidence="2">
    <location>
        <begin position="330"/>
        <end position="430"/>
    </location>
</feature>
<feature type="domain" description="OmpR/PhoB-type" evidence="4">
    <location>
        <begin position="330"/>
        <end position="430"/>
    </location>
</feature>
<evidence type="ECO:0000259" key="4">
    <source>
        <dbReference type="PROSITE" id="PS51755"/>
    </source>
</evidence>
<dbReference type="CDD" id="cd06578">
    <property type="entry name" value="HemD"/>
    <property type="match status" value="1"/>
</dbReference>
<evidence type="ECO:0000256" key="2">
    <source>
        <dbReference type="PROSITE-ProRule" id="PRU01091"/>
    </source>
</evidence>
<keyword evidence="6" id="KW-1185">Reference proteome</keyword>
<evidence type="ECO:0000313" key="6">
    <source>
        <dbReference type="Proteomes" id="UP000221394"/>
    </source>
</evidence>
<dbReference type="PANTHER" id="PTHR40082:SF1">
    <property type="entry name" value="BLR5956 PROTEIN"/>
    <property type="match status" value="1"/>
</dbReference>
<dbReference type="SMART" id="SM00862">
    <property type="entry name" value="Trans_reg_C"/>
    <property type="match status" value="1"/>
</dbReference>
<dbReference type="RefSeq" id="WP_098458233.1">
    <property type="nucleotide sequence ID" value="NZ_PDJH01000001.1"/>
</dbReference>
<dbReference type="InterPro" id="IPR001867">
    <property type="entry name" value="OmpR/PhoB-type_DNA-bd"/>
</dbReference>
<gene>
    <name evidence="5" type="ORF">ATL41_1893</name>
</gene>
<protein>
    <submittedName>
        <fullName evidence="5">Uroporphyrinogen-III synthase</fullName>
    </submittedName>
</protein>
<dbReference type="EMBL" id="PDJH01000001">
    <property type="protein sequence ID" value="PFG37145.1"/>
    <property type="molecule type" value="Genomic_DNA"/>
</dbReference>
<evidence type="ECO:0000256" key="3">
    <source>
        <dbReference type="SAM" id="MobiDB-lite"/>
    </source>
</evidence>
<dbReference type="Pfam" id="PF00486">
    <property type="entry name" value="Trans_reg_C"/>
    <property type="match status" value="1"/>
</dbReference>
<accession>A0A2A9EFT2</accession>
<evidence type="ECO:0000256" key="1">
    <source>
        <dbReference type="ARBA" id="ARBA00023125"/>
    </source>
</evidence>
<dbReference type="InterPro" id="IPR036108">
    <property type="entry name" value="4pyrrol_syn_uPrphyn_synt_sf"/>
</dbReference>
<dbReference type="GO" id="GO:0006355">
    <property type="term" value="P:regulation of DNA-templated transcription"/>
    <property type="evidence" value="ECO:0007669"/>
    <property type="project" value="InterPro"/>
</dbReference>
<dbReference type="InterPro" id="IPR036388">
    <property type="entry name" value="WH-like_DNA-bd_sf"/>
</dbReference>
<dbReference type="Gene3D" id="3.40.50.10090">
    <property type="match status" value="2"/>
</dbReference>
<name>A0A2A9EFT2_9MICO</name>
<comment type="caution">
    <text evidence="5">The sequence shown here is derived from an EMBL/GenBank/DDBJ whole genome shotgun (WGS) entry which is preliminary data.</text>
</comment>
<feature type="region of interest" description="Disordered" evidence="3">
    <location>
        <begin position="1"/>
        <end position="58"/>
    </location>
</feature>
<sequence length="431" mass="44085">MTTPSTAPGAAPVTGAAESGTAAVPAATGADAAAPASTSPATAAPARPAVTGTPTSQPGLDPVLAGLTVLITADRRSTELSAALERRGATIRHAPAMRIIPHEYDTELVAATRALLADPPSTVIATTGIGFRAWIEAADAAGLADDLHALLERARLIARGPKARGAIQAAGLTADWVAESETSAEILDLLLTEGVAGERVAIQQHGSGADQLDVELAAAGAEVRNLVVYRWGPPADPQAVVESVRAAALGEVDAVVFTSAPGAHAWLEVVDREGVGKALATRFADRSLIAAAVGPVTAAPLVARGIEPVVPERARLGALVRALVSHYEEDRTTQVATVAGCLQVRSRAALLDGHVLPLSPATLEVLRVLAARAGEVVTRAELLQVLPGLSEDPHTAEVAVARLRDAVAQHAPDARALVQTVVKRGYRLAVA</sequence>
<proteinExistence type="predicted"/>
<dbReference type="OrthoDB" id="213853at2"/>